<dbReference type="RefSeq" id="XP_056069669.1">
    <property type="nucleotide sequence ID" value="XM_056215422.1"/>
</dbReference>
<accession>A0A9W8XHH2</accession>
<dbReference type="Gene3D" id="3.30.160.60">
    <property type="entry name" value="Classic Zinc Finger"/>
    <property type="match status" value="1"/>
</dbReference>
<evidence type="ECO:0000256" key="3">
    <source>
        <dbReference type="ARBA" id="ARBA00022771"/>
    </source>
</evidence>
<keyword evidence="1" id="KW-0479">Metal-binding</keyword>
<proteinExistence type="predicted"/>
<dbReference type="GeneID" id="80910182"/>
<dbReference type="PANTHER" id="PTHR24379:SF127">
    <property type="entry name" value="BLOODY FINGERS-RELATED"/>
    <property type="match status" value="1"/>
</dbReference>
<reference evidence="7" key="1">
    <citation type="submission" date="2022-10" db="EMBL/GenBank/DDBJ databases">
        <title>Tapping the CABI collections for fungal endophytes: first genome assemblies for Collariella, Neodidymelliopsis, Ascochyta clinopodiicola, Didymella pomorum, Didymosphaeria variabile, Neocosmospora piperis and Neocucurbitaria cava.</title>
        <authorList>
            <person name="Hill R."/>
        </authorList>
    </citation>
    <scope>NUCLEOTIDE SEQUENCE</scope>
    <source>
        <strain evidence="7">IMI 356815</strain>
    </source>
</reference>
<evidence type="ECO:0000259" key="6">
    <source>
        <dbReference type="PROSITE" id="PS50157"/>
    </source>
</evidence>
<evidence type="ECO:0000313" key="7">
    <source>
        <dbReference type="EMBL" id="KAJ4351313.1"/>
    </source>
</evidence>
<dbReference type="GO" id="GO:0008270">
    <property type="term" value="F:zinc ion binding"/>
    <property type="evidence" value="ECO:0007669"/>
    <property type="project" value="UniProtKB-KW"/>
</dbReference>
<evidence type="ECO:0000256" key="4">
    <source>
        <dbReference type="ARBA" id="ARBA00022833"/>
    </source>
</evidence>
<dbReference type="GO" id="GO:0005634">
    <property type="term" value="C:nucleus"/>
    <property type="evidence" value="ECO:0007669"/>
    <property type="project" value="TreeGrafter"/>
</dbReference>
<keyword evidence="3 5" id="KW-0863">Zinc-finger</keyword>
<gene>
    <name evidence="7" type="ORF">N0V89_006652</name>
</gene>
<evidence type="ECO:0000256" key="2">
    <source>
        <dbReference type="ARBA" id="ARBA00022737"/>
    </source>
</evidence>
<dbReference type="SMART" id="SM00355">
    <property type="entry name" value="ZnF_C2H2"/>
    <property type="match status" value="5"/>
</dbReference>
<dbReference type="Proteomes" id="UP001140513">
    <property type="component" value="Unassembled WGS sequence"/>
</dbReference>
<dbReference type="PROSITE" id="PS50157">
    <property type="entry name" value="ZINC_FINGER_C2H2_2"/>
    <property type="match status" value="1"/>
</dbReference>
<evidence type="ECO:0000256" key="1">
    <source>
        <dbReference type="ARBA" id="ARBA00022723"/>
    </source>
</evidence>
<sequence>MPATLEPIKAFACTFADCAASFDTEKKLISHKKNSDEHDYCYKCNLDFGSYDDLARHKAFAPDKHNRACRICGEEFKSISGLKRHTELSHKVKQKLPCIGCNEEFPAPAMLIEHLEFGHCEVISAQQFMGHVIHKHLVVKLLDSGDAHDRFMQKISQYDAALDHEDGGGVGVENYLEEEHDEAKAVSHPAIQPEYAQDAVHQTGGWPTLAQGRNASGSSSLTSGMDRMSLRGADSDTIIGSSSNTIDGSAAPSQGSKHQVNMWGGRSAKKLFPQAKPTPAATKEFTIEAIDKQDEEQHGANIFKTRFWDPLAKEYNPNRFWNGVIEKYLCPFMCEQVLANEAEMRDHILVAHRVSRAKCPYCLKYFDSVTALMCHCQSRGSKCQVNKADKFGDFLNRLTGGFLTVEEKVRPDHIQNETVEVWNAETQEMEKYTPPTVKYLEYRSSKPVDWKEPTRVAAQIGGGSTTGTFNYRNQQSQW</sequence>
<dbReference type="AlphaFoldDB" id="A0A9W8XHH2"/>
<dbReference type="EMBL" id="JAPEUX010000005">
    <property type="protein sequence ID" value="KAJ4351313.1"/>
    <property type="molecule type" value="Genomic_DNA"/>
</dbReference>
<dbReference type="PROSITE" id="PS00028">
    <property type="entry name" value="ZINC_FINGER_C2H2_1"/>
    <property type="match status" value="3"/>
</dbReference>
<name>A0A9W8XHH2_9PLEO</name>
<dbReference type="OrthoDB" id="8117402at2759"/>
<protein>
    <recommendedName>
        <fullName evidence="6">C2H2-type domain-containing protein</fullName>
    </recommendedName>
</protein>
<dbReference type="GO" id="GO:0000977">
    <property type="term" value="F:RNA polymerase II transcription regulatory region sequence-specific DNA binding"/>
    <property type="evidence" value="ECO:0007669"/>
    <property type="project" value="TreeGrafter"/>
</dbReference>
<dbReference type="GO" id="GO:0000981">
    <property type="term" value="F:DNA-binding transcription factor activity, RNA polymerase II-specific"/>
    <property type="evidence" value="ECO:0007669"/>
    <property type="project" value="TreeGrafter"/>
</dbReference>
<keyword evidence="4" id="KW-0862">Zinc</keyword>
<organism evidence="7 8">
    <name type="scientific">Didymosphaeria variabile</name>
    <dbReference type="NCBI Taxonomy" id="1932322"/>
    <lineage>
        <taxon>Eukaryota</taxon>
        <taxon>Fungi</taxon>
        <taxon>Dikarya</taxon>
        <taxon>Ascomycota</taxon>
        <taxon>Pezizomycotina</taxon>
        <taxon>Dothideomycetes</taxon>
        <taxon>Pleosporomycetidae</taxon>
        <taxon>Pleosporales</taxon>
        <taxon>Massarineae</taxon>
        <taxon>Didymosphaeriaceae</taxon>
        <taxon>Didymosphaeria</taxon>
    </lineage>
</organism>
<evidence type="ECO:0000313" key="8">
    <source>
        <dbReference type="Proteomes" id="UP001140513"/>
    </source>
</evidence>
<dbReference type="InterPro" id="IPR013087">
    <property type="entry name" value="Znf_C2H2_type"/>
</dbReference>
<evidence type="ECO:0000256" key="5">
    <source>
        <dbReference type="PROSITE-ProRule" id="PRU00042"/>
    </source>
</evidence>
<comment type="caution">
    <text evidence="7">The sequence shown here is derived from an EMBL/GenBank/DDBJ whole genome shotgun (WGS) entry which is preliminary data.</text>
</comment>
<keyword evidence="2" id="KW-0677">Repeat</keyword>
<keyword evidence="8" id="KW-1185">Reference proteome</keyword>
<feature type="domain" description="C2H2-type" evidence="6">
    <location>
        <begin position="67"/>
        <end position="95"/>
    </location>
</feature>
<dbReference type="PANTHER" id="PTHR24379">
    <property type="entry name" value="KRAB AND ZINC FINGER DOMAIN-CONTAINING"/>
    <property type="match status" value="1"/>
</dbReference>